<keyword evidence="2" id="KW-1185">Reference proteome</keyword>
<protein>
    <submittedName>
        <fullName evidence="1">Uncharacterized protein</fullName>
    </submittedName>
</protein>
<name>A0ACB6YXW8_THEGA</name>
<evidence type="ECO:0000313" key="1">
    <source>
        <dbReference type="EMBL" id="KAF9642097.1"/>
    </source>
</evidence>
<accession>A0ACB6YXW8</accession>
<sequence>MVVWICSLPPVSYLALVAASFQIIRLTQITQYLMALKVVGLTPGKMLEQFSGATGHSQSTVPAIAISALSAYVQFASNSKKALKWLFLAGSRAQVAFPVVSPQTKLDLKGLECHVAATNKCLPENSKLCISLHNNIKAFVRKLAFLIGIPFHSPYLTDTVDVLLNDDLEGGGALEGQQVTYPSLLHSGWSSASLITHSTTERIFTLPPHWTNAIDFPETATHAVDFGPGITNGVGPVVVMIVQFLGK</sequence>
<dbReference type="Proteomes" id="UP000886501">
    <property type="component" value="Unassembled WGS sequence"/>
</dbReference>
<proteinExistence type="predicted"/>
<gene>
    <name evidence="1" type="ORF">BDM02DRAFT_3193925</name>
</gene>
<reference evidence="1" key="1">
    <citation type="submission" date="2019-10" db="EMBL/GenBank/DDBJ databases">
        <authorList>
            <consortium name="DOE Joint Genome Institute"/>
            <person name="Kuo A."/>
            <person name="Miyauchi S."/>
            <person name="Kiss E."/>
            <person name="Drula E."/>
            <person name="Kohler A."/>
            <person name="Sanchez-Garcia M."/>
            <person name="Andreopoulos B."/>
            <person name="Barry K.W."/>
            <person name="Bonito G."/>
            <person name="Buee M."/>
            <person name="Carver A."/>
            <person name="Chen C."/>
            <person name="Cichocki N."/>
            <person name="Clum A."/>
            <person name="Culley D."/>
            <person name="Crous P.W."/>
            <person name="Fauchery L."/>
            <person name="Girlanda M."/>
            <person name="Hayes R."/>
            <person name="Keri Z."/>
            <person name="Labutti K."/>
            <person name="Lipzen A."/>
            <person name="Lombard V."/>
            <person name="Magnuson J."/>
            <person name="Maillard F."/>
            <person name="Morin E."/>
            <person name="Murat C."/>
            <person name="Nolan M."/>
            <person name="Ohm R."/>
            <person name="Pangilinan J."/>
            <person name="Pereira M."/>
            <person name="Perotto S."/>
            <person name="Peter M."/>
            <person name="Riley R."/>
            <person name="Sitrit Y."/>
            <person name="Stielow B."/>
            <person name="Szollosi G."/>
            <person name="Zifcakova L."/>
            <person name="Stursova M."/>
            <person name="Spatafora J.W."/>
            <person name="Tedersoo L."/>
            <person name="Vaario L.-M."/>
            <person name="Yamada A."/>
            <person name="Yan M."/>
            <person name="Wang P."/>
            <person name="Xu J."/>
            <person name="Bruns T."/>
            <person name="Baldrian P."/>
            <person name="Vilgalys R."/>
            <person name="Henrissat B."/>
            <person name="Grigoriev I.V."/>
            <person name="Hibbett D."/>
            <person name="Nagy L.G."/>
            <person name="Martin F.M."/>
        </authorList>
    </citation>
    <scope>NUCLEOTIDE SEQUENCE</scope>
    <source>
        <strain evidence="1">P2</strain>
    </source>
</reference>
<organism evidence="1 2">
    <name type="scientific">Thelephora ganbajun</name>
    <name type="common">Ganba fungus</name>
    <dbReference type="NCBI Taxonomy" id="370292"/>
    <lineage>
        <taxon>Eukaryota</taxon>
        <taxon>Fungi</taxon>
        <taxon>Dikarya</taxon>
        <taxon>Basidiomycota</taxon>
        <taxon>Agaricomycotina</taxon>
        <taxon>Agaricomycetes</taxon>
        <taxon>Thelephorales</taxon>
        <taxon>Thelephoraceae</taxon>
        <taxon>Thelephora</taxon>
    </lineage>
</organism>
<comment type="caution">
    <text evidence="1">The sequence shown here is derived from an EMBL/GenBank/DDBJ whole genome shotgun (WGS) entry which is preliminary data.</text>
</comment>
<reference evidence="1" key="2">
    <citation type="journal article" date="2020" name="Nat. Commun.">
        <title>Large-scale genome sequencing of mycorrhizal fungi provides insights into the early evolution of symbiotic traits.</title>
        <authorList>
            <person name="Miyauchi S."/>
            <person name="Kiss E."/>
            <person name="Kuo A."/>
            <person name="Drula E."/>
            <person name="Kohler A."/>
            <person name="Sanchez-Garcia M."/>
            <person name="Morin E."/>
            <person name="Andreopoulos B."/>
            <person name="Barry K.W."/>
            <person name="Bonito G."/>
            <person name="Buee M."/>
            <person name="Carver A."/>
            <person name="Chen C."/>
            <person name="Cichocki N."/>
            <person name="Clum A."/>
            <person name="Culley D."/>
            <person name="Crous P.W."/>
            <person name="Fauchery L."/>
            <person name="Girlanda M."/>
            <person name="Hayes R.D."/>
            <person name="Keri Z."/>
            <person name="LaButti K."/>
            <person name="Lipzen A."/>
            <person name="Lombard V."/>
            <person name="Magnuson J."/>
            <person name="Maillard F."/>
            <person name="Murat C."/>
            <person name="Nolan M."/>
            <person name="Ohm R.A."/>
            <person name="Pangilinan J."/>
            <person name="Pereira M.F."/>
            <person name="Perotto S."/>
            <person name="Peter M."/>
            <person name="Pfister S."/>
            <person name="Riley R."/>
            <person name="Sitrit Y."/>
            <person name="Stielow J.B."/>
            <person name="Szollosi G."/>
            <person name="Zifcakova L."/>
            <person name="Stursova M."/>
            <person name="Spatafora J.W."/>
            <person name="Tedersoo L."/>
            <person name="Vaario L.M."/>
            <person name="Yamada A."/>
            <person name="Yan M."/>
            <person name="Wang P."/>
            <person name="Xu J."/>
            <person name="Bruns T."/>
            <person name="Baldrian P."/>
            <person name="Vilgalys R."/>
            <person name="Dunand C."/>
            <person name="Henrissat B."/>
            <person name="Grigoriev I.V."/>
            <person name="Hibbett D."/>
            <person name="Nagy L.G."/>
            <person name="Martin F.M."/>
        </authorList>
    </citation>
    <scope>NUCLEOTIDE SEQUENCE</scope>
    <source>
        <strain evidence="1">P2</strain>
    </source>
</reference>
<evidence type="ECO:0000313" key="2">
    <source>
        <dbReference type="Proteomes" id="UP000886501"/>
    </source>
</evidence>
<dbReference type="EMBL" id="MU118698">
    <property type="protein sequence ID" value="KAF9642097.1"/>
    <property type="molecule type" value="Genomic_DNA"/>
</dbReference>